<dbReference type="EMBL" id="JPRF03000021">
    <property type="protein sequence ID" value="OEV37261.1"/>
    <property type="molecule type" value="Genomic_DNA"/>
</dbReference>
<evidence type="ECO:0000313" key="10">
    <source>
        <dbReference type="EMBL" id="OEV37261.1"/>
    </source>
</evidence>
<organism evidence="10 11">
    <name type="scientific">Kitasatospora aureofaciens</name>
    <name type="common">Streptomyces aureofaciens</name>
    <dbReference type="NCBI Taxonomy" id="1894"/>
    <lineage>
        <taxon>Bacteria</taxon>
        <taxon>Bacillati</taxon>
        <taxon>Actinomycetota</taxon>
        <taxon>Actinomycetes</taxon>
        <taxon>Kitasatosporales</taxon>
        <taxon>Streptomycetaceae</taxon>
        <taxon>Kitasatospora</taxon>
    </lineage>
</organism>
<comment type="subcellular location">
    <subcellularLocation>
        <location evidence="1">Secreted</location>
        <location evidence="1">Cell wall</location>
    </subcellularLocation>
</comment>
<gene>
    <name evidence="9" type="ORF">GCM10010502_57130</name>
    <name evidence="10" type="ORF">HS99_0005535</name>
</gene>
<reference evidence="11" key="4">
    <citation type="submission" date="2016-08" db="EMBL/GenBank/DDBJ databases">
        <title>Sequencing, assembly and comparative genomics of S. aureofaciens ATCC 10762.</title>
        <authorList>
            <person name="Gradnigo J.S."/>
            <person name="Johnson N."/>
            <person name="Somerville G.A."/>
        </authorList>
    </citation>
    <scope>NUCLEOTIDE SEQUENCE [LARGE SCALE GENOMIC DNA]</scope>
    <source>
        <strain evidence="11">ATCC 10762 / DSM 40127 / CCM 3239 / JCM 4008 / LMG 5968 / NBRC 12843 / NCIMB 8234 / A-377</strain>
    </source>
</reference>
<keyword evidence="4" id="KW-0134">Cell wall</keyword>
<dbReference type="Proteomes" id="UP000610124">
    <property type="component" value="Unassembled WGS sequence"/>
</dbReference>
<protein>
    <recommendedName>
        <fullName evidence="3">phospholipase C</fullName>
        <ecNumber evidence="3">3.1.4.3</ecNumber>
    </recommendedName>
</protein>
<name>A0A1E7N998_KITAU</name>
<accession>A0A8H9HXL3</accession>
<dbReference type="PANTHER" id="PTHR31956">
    <property type="entry name" value="NON-SPECIFIC PHOSPHOLIPASE C4-RELATED"/>
    <property type="match status" value="1"/>
</dbReference>
<evidence type="ECO:0000256" key="4">
    <source>
        <dbReference type="ARBA" id="ARBA00022512"/>
    </source>
</evidence>
<sequence length="291" mass="30114">MPFPTARSRTTLVLAAAVAGATTAAALTAGTSASAAATLPSPDHIVVVMLENHAYGQIIGSSDAPFLNSLATGGALLKASYGITHPSQPNYFAVFSGSTQGITDDSCYSPGFSKAPNLASELSAAGKSWGSYSEALPSQGSTTCSSGNYARKHAPWVGFGNIPGSTEHTFAQFPSDYGTLPKVSFVIPDLCGDMHNCSVGTGDSWLKNKLGGYASWARSHNSLLVVTYDEDDRNSGNHIPTLIYGQPARAGATSSTSYNHYDLLHTLEDLAGTGAHAGKSTSATDITGVWN</sequence>
<evidence type="ECO:0000256" key="5">
    <source>
        <dbReference type="ARBA" id="ARBA00022801"/>
    </source>
</evidence>
<keyword evidence="5" id="KW-0378">Hydrolase</keyword>
<dbReference type="EMBL" id="BMUB01000017">
    <property type="protein sequence ID" value="GGU95790.1"/>
    <property type="molecule type" value="Genomic_DNA"/>
</dbReference>
<reference evidence="9" key="1">
    <citation type="journal article" date="2014" name="Int. J. Syst. Evol. Microbiol.">
        <title>Complete genome sequence of Corynebacterium casei LMG S-19264T (=DSM 44701T), isolated from a smear-ripened cheese.</title>
        <authorList>
            <consortium name="US DOE Joint Genome Institute (JGI-PGF)"/>
            <person name="Walter F."/>
            <person name="Albersmeier A."/>
            <person name="Kalinowski J."/>
            <person name="Ruckert C."/>
        </authorList>
    </citation>
    <scope>NUCLEOTIDE SEQUENCE</scope>
    <source>
        <strain evidence="9">JCM 4434</strain>
    </source>
</reference>
<dbReference type="Gene3D" id="3.40.720.10">
    <property type="entry name" value="Alkaline Phosphatase, subunit A"/>
    <property type="match status" value="1"/>
</dbReference>
<dbReference type="AlphaFoldDB" id="A0A1E7N998"/>
<dbReference type="EC" id="3.1.4.3" evidence="3"/>
<accession>A0A1E7N998</accession>
<keyword evidence="6" id="KW-0843">Virulence</keyword>
<dbReference type="GO" id="GO:0034480">
    <property type="term" value="F:phosphatidylcholine phospholipase C activity"/>
    <property type="evidence" value="ECO:0007669"/>
    <property type="project" value="UniProtKB-EC"/>
</dbReference>
<dbReference type="OrthoDB" id="345880at2"/>
<evidence type="ECO:0000256" key="7">
    <source>
        <dbReference type="ARBA" id="ARBA00048421"/>
    </source>
</evidence>
<reference evidence="10" key="3">
    <citation type="submission" date="2016-08" db="EMBL/GenBank/DDBJ databases">
        <title>Sequencing, Assembly and Comparative Genomics of S. aureofaciens ATCC 10762.</title>
        <authorList>
            <person name="Gradnigo J.S."/>
            <person name="Johnson N."/>
            <person name="Somerville G.A."/>
        </authorList>
    </citation>
    <scope>NUCLEOTIDE SEQUENCE [LARGE SCALE GENOMIC DNA]</scope>
    <source>
        <strain evidence="10">ATCC 10762</strain>
    </source>
</reference>
<dbReference type="InterPro" id="IPR007312">
    <property type="entry name" value="Phosphoesterase"/>
</dbReference>
<comment type="catalytic activity">
    <reaction evidence="7">
        <text>a 1,2-diacyl-sn-glycero-3-phosphocholine + H2O = phosphocholine + a 1,2-diacyl-sn-glycerol + H(+)</text>
        <dbReference type="Rhea" id="RHEA:10604"/>
        <dbReference type="ChEBI" id="CHEBI:15377"/>
        <dbReference type="ChEBI" id="CHEBI:15378"/>
        <dbReference type="ChEBI" id="CHEBI:17815"/>
        <dbReference type="ChEBI" id="CHEBI:57643"/>
        <dbReference type="ChEBI" id="CHEBI:295975"/>
        <dbReference type="EC" id="3.1.4.3"/>
    </reaction>
    <physiologicalReaction direction="left-to-right" evidence="7">
        <dbReference type="Rhea" id="RHEA:10605"/>
    </physiologicalReaction>
</comment>
<dbReference type="InterPro" id="IPR006311">
    <property type="entry name" value="TAT_signal"/>
</dbReference>
<dbReference type="PANTHER" id="PTHR31956:SF1">
    <property type="entry name" value="NON-SPECIFIC PHOSPHOLIPASE C1"/>
    <property type="match status" value="1"/>
</dbReference>
<evidence type="ECO:0000256" key="6">
    <source>
        <dbReference type="ARBA" id="ARBA00023026"/>
    </source>
</evidence>
<reference evidence="10 11" key="2">
    <citation type="submission" date="2014-07" db="EMBL/GenBank/DDBJ databases">
        <authorList>
            <person name="Zhang J.E."/>
            <person name="Yang H."/>
            <person name="Guo J."/>
            <person name="Deng Z."/>
            <person name="Luo H."/>
            <person name="Luo M."/>
            <person name="Zhao B."/>
        </authorList>
    </citation>
    <scope>NUCLEOTIDE SEQUENCE [LARGE SCALE GENOMIC DNA]</scope>
    <source>
        <strain evidence="10">ATCC 10762</strain>
        <strain evidence="11">ATCC 10762 / DSM 40127 / CCM 3239 / JCM 4008 / LMG 5968 / NBRC 12843 / NCIMB 8234 / A-377</strain>
    </source>
</reference>
<keyword evidence="11" id="KW-1185">Reference proteome</keyword>
<evidence type="ECO:0000313" key="9">
    <source>
        <dbReference type="EMBL" id="GGU95790.1"/>
    </source>
</evidence>
<dbReference type="InterPro" id="IPR017850">
    <property type="entry name" value="Alkaline_phosphatase_core_sf"/>
</dbReference>
<keyword evidence="4" id="KW-0964">Secreted</keyword>
<feature type="chain" id="PRO_5009198906" description="phospholipase C" evidence="8">
    <location>
        <begin position="36"/>
        <end position="291"/>
    </location>
</feature>
<keyword evidence="8" id="KW-0732">Signal</keyword>
<dbReference type="SUPFAM" id="SSF53649">
    <property type="entry name" value="Alkaline phosphatase-like"/>
    <property type="match status" value="1"/>
</dbReference>
<proteinExistence type="inferred from homology"/>
<dbReference type="PROSITE" id="PS51318">
    <property type="entry name" value="TAT"/>
    <property type="match status" value="1"/>
</dbReference>
<dbReference type="Proteomes" id="UP000037395">
    <property type="component" value="Unassembled WGS sequence"/>
</dbReference>
<evidence type="ECO:0000256" key="3">
    <source>
        <dbReference type="ARBA" id="ARBA00012018"/>
    </source>
</evidence>
<evidence type="ECO:0000256" key="1">
    <source>
        <dbReference type="ARBA" id="ARBA00004191"/>
    </source>
</evidence>
<dbReference type="GeneID" id="97488666"/>
<dbReference type="RefSeq" id="WP_030555181.1">
    <property type="nucleotide sequence ID" value="NZ_BMUB01000017.1"/>
</dbReference>
<evidence type="ECO:0000256" key="2">
    <source>
        <dbReference type="ARBA" id="ARBA00009717"/>
    </source>
</evidence>
<dbReference type="Pfam" id="PF04185">
    <property type="entry name" value="Phosphoesterase"/>
    <property type="match status" value="1"/>
</dbReference>
<feature type="signal peptide" evidence="8">
    <location>
        <begin position="1"/>
        <end position="35"/>
    </location>
</feature>
<reference evidence="9" key="5">
    <citation type="submission" date="2020-09" db="EMBL/GenBank/DDBJ databases">
        <authorList>
            <person name="Sun Q."/>
            <person name="Ohkuma M."/>
        </authorList>
    </citation>
    <scope>NUCLEOTIDE SEQUENCE</scope>
    <source>
        <strain evidence="9">JCM 4434</strain>
    </source>
</reference>
<comment type="similarity">
    <text evidence="2">Belongs to the bacterial phospholipase C family.</text>
</comment>
<comment type="caution">
    <text evidence="10">The sequence shown here is derived from an EMBL/GenBank/DDBJ whole genome shotgun (WGS) entry which is preliminary data.</text>
</comment>
<evidence type="ECO:0000313" key="11">
    <source>
        <dbReference type="Proteomes" id="UP000037395"/>
    </source>
</evidence>
<evidence type="ECO:0000256" key="8">
    <source>
        <dbReference type="SAM" id="SignalP"/>
    </source>
</evidence>